<protein>
    <submittedName>
        <fullName evidence="2">Uncharacterized protein</fullName>
    </submittedName>
</protein>
<organism evidence="2 3">
    <name type="scientific">[Clostridium] methylpentosum DSM 5476</name>
    <dbReference type="NCBI Taxonomy" id="537013"/>
    <lineage>
        <taxon>Bacteria</taxon>
        <taxon>Bacillati</taxon>
        <taxon>Bacillota</taxon>
        <taxon>Clostridia</taxon>
        <taxon>Eubacteriales</taxon>
        <taxon>Oscillospiraceae</taxon>
        <taxon>Oscillospiraceae incertae sedis</taxon>
    </lineage>
</organism>
<accession>C0E9S6</accession>
<sequence>MRIPKQKQSRKDNAIPITYSLKQDHVFTFERHRVCFVKNRRPQIAQLSDPLSVVQRKSPTRASSKQLIPQKPPRRILPARRLLYL</sequence>
<dbReference type="HOGENOM" id="CLU_2506881_0_0_9"/>
<feature type="region of interest" description="Disordered" evidence="1">
    <location>
        <begin position="48"/>
        <end position="72"/>
    </location>
</feature>
<dbReference type="EMBL" id="ACEC01000021">
    <property type="protein sequence ID" value="EEG31841.1"/>
    <property type="molecule type" value="Genomic_DNA"/>
</dbReference>
<name>C0E9S6_9FIRM</name>
<evidence type="ECO:0000256" key="1">
    <source>
        <dbReference type="SAM" id="MobiDB-lite"/>
    </source>
</evidence>
<feature type="compositionally biased region" description="Polar residues" evidence="1">
    <location>
        <begin position="55"/>
        <end position="67"/>
    </location>
</feature>
<keyword evidence="3" id="KW-1185">Reference proteome</keyword>
<comment type="caution">
    <text evidence="2">The sequence shown here is derived from an EMBL/GenBank/DDBJ whole genome shotgun (WGS) entry which is preliminary data.</text>
</comment>
<reference evidence="2 3" key="1">
    <citation type="submission" date="2009-01" db="EMBL/GenBank/DDBJ databases">
        <authorList>
            <person name="Fulton L."/>
            <person name="Clifton S."/>
            <person name="Fulton B."/>
            <person name="Xu J."/>
            <person name="Minx P."/>
            <person name="Pepin K.H."/>
            <person name="Johnson M."/>
            <person name="Bhonagiri V."/>
            <person name="Nash W.E."/>
            <person name="Mardis E.R."/>
            <person name="Wilson R.K."/>
        </authorList>
    </citation>
    <scope>NUCLEOTIDE SEQUENCE [LARGE SCALE GENOMIC DNA]</scope>
    <source>
        <strain evidence="2 3">DSM 5476</strain>
    </source>
</reference>
<evidence type="ECO:0000313" key="3">
    <source>
        <dbReference type="Proteomes" id="UP000003340"/>
    </source>
</evidence>
<gene>
    <name evidence="2" type="ORF">CLOSTMETH_00577</name>
</gene>
<reference evidence="2 3" key="2">
    <citation type="submission" date="2009-02" db="EMBL/GenBank/DDBJ databases">
        <title>Draft genome sequence of Clostridium methylpentosum (DSM 5476).</title>
        <authorList>
            <person name="Sudarsanam P."/>
            <person name="Ley R."/>
            <person name="Guruge J."/>
            <person name="Turnbaugh P.J."/>
            <person name="Mahowald M."/>
            <person name="Liep D."/>
            <person name="Gordon J."/>
        </authorList>
    </citation>
    <scope>NUCLEOTIDE SEQUENCE [LARGE SCALE GENOMIC DNA]</scope>
    <source>
        <strain evidence="2 3">DSM 5476</strain>
    </source>
</reference>
<dbReference type="Proteomes" id="UP000003340">
    <property type="component" value="Unassembled WGS sequence"/>
</dbReference>
<proteinExistence type="predicted"/>
<evidence type="ECO:0000313" key="2">
    <source>
        <dbReference type="EMBL" id="EEG31841.1"/>
    </source>
</evidence>
<dbReference type="AlphaFoldDB" id="C0E9S6"/>